<name>A0A0C3BYI8_PILCF</name>
<evidence type="ECO:0000313" key="8">
    <source>
        <dbReference type="Proteomes" id="UP000054166"/>
    </source>
</evidence>
<dbReference type="InterPro" id="IPR000172">
    <property type="entry name" value="GMC_OxRdtase_N"/>
</dbReference>
<feature type="domain" description="Glucose-methanol-choline oxidoreductase N-terminal" evidence="6">
    <location>
        <begin position="295"/>
        <end position="309"/>
    </location>
</feature>
<accession>A0A0C3BYI8</accession>
<sequence length="565" mass="62304">MAPQDLHDMGALFSKSYQTDPSTSWRINHMTVSLLAQARRGVYSPIDFRKSRRVRPPNRSWSRSIRSYPSGFRKTLQVNPIHGITNAQSNTNINGTAFSWIFYSTPQPNLNNRKLYLPRGMMLGGCTSIDAMMYHRGAPTDFDEWEKLGAKEHPSRFFRSSEKFTPHALYPGLKPEDHGDSGPPGRHPTHIVVIFLSRAWLLSMSDVNTSRGTLGATKIVTFIDAKGRRSSGATAYLNVNLVARKNLTVAIKTLTTRVLLSTDTVPRAIGIEVAKDESSPLLRVSARKEVILSAGSFNTPQILNLSGLGAKEELEKFGIKVVKGLPAVGKNMYDVGVFFISYTARADVAWRWHSGFSDDPKINYKGASSEHVKIEDTTSGFDASDVEISTAPVAYLDHGAIYPGPNCFTVLPILLHPLSVGTVSISSASPFDKPVVDPNYLSHLNDLKILIHANRLCMRIGHAKALESMLDLKAKPTDKKDYFWSGDVDPDTVTDEEIADFIRDNAETIYHPVGTARISIDDKDSVIDPDLKVHGVQGLRVVNASIFPSQISGHPTAALIARRLQ</sequence>
<comment type="cofactor">
    <cofactor evidence="1">
        <name>FAD</name>
        <dbReference type="ChEBI" id="CHEBI:57692"/>
    </cofactor>
</comment>
<feature type="active site" description="Proton acceptor" evidence="5">
    <location>
        <position position="554"/>
    </location>
</feature>
<dbReference type="AlphaFoldDB" id="A0A0C3BYI8"/>
<evidence type="ECO:0000256" key="1">
    <source>
        <dbReference type="ARBA" id="ARBA00001974"/>
    </source>
</evidence>
<evidence type="ECO:0000256" key="2">
    <source>
        <dbReference type="ARBA" id="ARBA00010790"/>
    </source>
</evidence>
<dbReference type="InParanoid" id="A0A0C3BYI8"/>
<evidence type="ECO:0000313" key="7">
    <source>
        <dbReference type="EMBL" id="KIM91603.1"/>
    </source>
</evidence>
<dbReference type="Gene3D" id="3.30.560.10">
    <property type="entry name" value="Glucose Oxidase, domain 3"/>
    <property type="match status" value="1"/>
</dbReference>
<evidence type="ECO:0000259" key="6">
    <source>
        <dbReference type="PROSITE" id="PS00624"/>
    </source>
</evidence>
<dbReference type="Gene3D" id="3.50.50.60">
    <property type="entry name" value="FAD/NAD(P)-binding domain"/>
    <property type="match status" value="1"/>
</dbReference>
<evidence type="ECO:0000256" key="4">
    <source>
        <dbReference type="ARBA" id="ARBA00022827"/>
    </source>
</evidence>
<keyword evidence="3" id="KW-0285">Flavoprotein</keyword>
<dbReference type="Pfam" id="PF05199">
    <property type="entry name" value="GMC_oxred_C"/>
    <property type="match status" value="1"/>
</dbReference>
<dbReference type="PANTHER" id="PTHR11552:SF147">
    <property type="entry name" value="CHOLINE DEHYDROGENASE, MITOCHONDRIAL"/>
    <property type="match status" value="1"/>
</dbReference>
<dbReference type="STRING" id="765440.A0A0C3BYI8"/>
<dbReference type="PIRSF" id="PIRSF000137">
    <property type="entry name" value="Alcohol_oxidase"/>
    <property type="match status" value="1"/>
</dbReference>
<reference evidence="8" key="2">
    <citation type="submission" date="2015-01" db="EMBL/GenBank/DDBJ databases">
        <title>Evolutionary Origins and Diversification of the Mycorrhizal Mutualists.</title>
        <authorList>
            <consortium name="DOE Joint Genome Institute"/>
            <consortium name="Mycorrhizal Genomics Consortium"/>
            <person name="Kohler A."/>
            <person name="Kuo A."/>
            <person name="Nagy L.G."/>
            <person name="Floudas D."/>
            <person name="Copeland A."/>
            <person name="Barry K.W."/>
            <person name="Cichocki N."/>
            <person name="Veneault-Fourrey C."/>
            <person name="LaButti K."/>
            <person name="Lindquist E.A."/>
            <person name="Lipzen A."/>
            <person name="Lundell T."/>
            <person name="Morin E."/>
            <person name="Murat C."/>
            <person name="Riley R."/>
            <person name="Ohm R."/>
            <person name="Sun H."/>
            <person name="Tunlid A."/>
            <person name="Henrissat B."/>
            <person name="Grigoriev I.V."/>
            <person name="Hibbett D.S."/>
            <person name="Martin F."/>
        </authorList>
    </citation>
    <scope>NUCLEOTIDE SEQUENCE [LARGE SCALE GENOMIC DNA]</scope>
    <source>
        <strain evidence="8">F 1598</strain>
    </source>
</reference>
<dbReference type="SUPFAM" id="SSF51905">
    <property type="entry name" value="FAD/NAD(P)-binding domain"/>
    <property type="match status" value="1"/>
</dbReference>
<organism evidence="7 8">
    <name type="scientific">Piloderma croceum (strain F 1598)</name>
    <dbReference type="NCBI Taxonomy" id="765440"/>
    <lineage>
        <taxon>Eukaryota</taxon>
        <taxon>Fungi</taxon>
        <taxon>Dikarya</taxon>
        <taxon>Basidiomycota</taxon>
        <taxon>Agaricomycotina</taxon>
        <taxon>Agaricomycetes</taxon>
        <taxon>Agaricomycetidae</taxon>
        <taxon>Atheliales</taxon>
        <taxon>Atheliaceae</taxon>
        <taxon>Piloderma</taxon>
    </lineage>
</organism>
<dbReference type="OrthoDB" id="269227at2759"/>
<evidence type="ECO:0000256" key="5">
    <source>
        <dbReference type="PIRSR" id="PIRSR000137-1"/>
    </source>
</evidence>
<dbReference type="SUPFAM" id="SSF54373">
    <property type="entry name" value="FAD-linked reductases, C-terminal domain"/>
    <property type="match status" value="1"/>
</dbReference>
<dbReference type="InterPro" id="IPR007867">
    <property type="entry name" value="GMC_OxRtase_C"/>
</dbReference>
<keyword evidence="4" id="KW-0274">FAD</keyword>
<dbReference type="PROSITE" id="PS00624">
    <property type="entry name" value="GMC_OXRED_2"/>
    <property type="match status" value="1"/>
</dbReference>
<dbReference type="Proteomes" id="UP000054166">
    <property type="component" value="Unassembled WGS sequence"/>
</dbReference>
<comment type="similarity">
    <text evidence="2">Belongs to the GMC oxidoreductase family.</text>
</comment>
<proteinExistence type="inferred from homology"/>
<dbReference type="GO" id="GO:0016614">
    <property type="term" value="F:oxidoreductase activity, acting on CH-OH group of donors"/>
    <property type="evidence" value="ECO:0007669"/>
    <property type="project" value="InterPro"/>
</dbReference>
<protein>
    <submittedName>
        <fullName evidence="7">GMC oxidoreductase</fullName>
    </submittedName>
</protein>
<keyword evidence="8" id="KW-1185">Reference proteome</keyword>
<dbReference type="GO" id="GO:0050660">
    <property type="term" value="F:flavin adenine dinucleotide binding"/>
    <property type="evidence" value="ECO:0007669"/>
    <property type="project" value="InterPro"/>
</dbReference>
<dbReference type="PANTHER" id="PTHR11552">
    <property type="entry name" value="GLUCOSE-METHANOL-CHOLINE GMC OXIDOREDUCTASE"/>
    <property type="match status" value="1"/>
</dbReference>
<dbReference type="InterPro" id="IPR012132">
    <property type="entry name" value="GMC_OxRdtase"/>
</dbReference>
<dbReference type="HOGENOM" id="CLU_002865_7_2_1"/>
<dbReference type="EMBL" id="KN832971">
    <property type="protein sequence ID" value="KIM91603.1"/>
    <property type="molecule type" value="Genomic_DNA"/>
</dbReference>
<evidence type="ECO:0000256" key="3">
    <source>
        <dbReference type="ARBA" id="ARBA00022630"/>
    </source>
</evidence>
<reference evidence="7 8" key="1">
    <citation type="submission" date="2014-04" db="EMBL/GenBank/DDBJ databases">
        <authorList>
            <consortium name="DOE Joint Genome Institute"/>
            <person name="Kuo A."/>
            <person name="Tarkka M."/>
            <person name="Buscot F."/>
            <person name="Kohler A."/>
            <person name="Nagy L.G."/>
            <person name="Floudas D."/>
            <person name="Copeland A."/>
            <person name="Barry K.W."/>
            <person name="Cichocki N."/>
            <person name="Veneault-Fourrey C."/>
            <person name="LaButti K."/>
            <person name="Lindquist E.A."/>
            <person name="Lipzen A."/>
            <person name="Lundell T."/>
            <person name="Morin E."/>
            <person name="Murat C."/>
            <person name="Sun H."/>
            <person name="Tunlid A."/>
            <person name="Henrissat B."/>
            <person name="Grigoriev I.V."/>
            <person name="Hibbett D.S."/>
            <person name="Martin F."/>
            <person name="Nordberg H.P."/>
            <person name="Cantor M.N."/>
            <person name="Hua S.X."/>
        </authorList>
    </citation>
    <scope>NUCLEOTIDE SEQUENCE [LARGE SCALE GENOMIC DNA]</scope>
    <source>
        <strain evidence="7 8">F 1598</strain>
    </source>
</reference>
<dbReference type="Pfam" id="PF00732">
    <property type="entry name" value="GMC_oxred_N"/>
    <property type="match status" value="2"/>
</dbReference>
<gene>
    <name evidence="7" type="ORF">PILCRDRAFT_752</name>
</gene>
<dbReference type="InterPro" id="IPR036188">
    <property type="entry name" value="FAD/NAD-bd_sf"/>
</dbReference>
<feature type="active site" description="Proton donor" evidence="5">
    <location>
        <position position="511"/>
    </location>
</feature>